<gene>
    <name evidence="1" type="ORF">LTR36_007416</name>
</gene>
<reference evidence="1 2" key="1">
    <citation type="submission" date="2021-11" db="EMBL/GenBank/DDBJ databases">
        <title>Black yeast isolated from Biological Soil Crust.</title>
        <authorList>
            <person name="Kurbessoian T."/>
        </authorList>
    </citation>
    <scope>NUCLEOTIDE SEQUENCE [LARGE SCALE GENOMIC DNA]</scope>
    <source>
        <strain evidence="1 2">CCFEE 5522</strain>
    </source>
</reference>
<dbReference type="EMBL" id="JAVFHQ010000049">
    <property type="protein sequence ID" value="KAK4541707.1"/>
    <property type="molecule type" value="Genomic_DNA"/>
</dbReference>
<dbReference type="Proteomes" id="UP001324427">
    <property type="component" value="Unassembled WGS sequence"/>
</dbReference>
<dbReference type="InterPro" id="IPR015075">
    <property type="entry name" value="AtaL"/>
</dbReference>
<name>A0AAV9JAC7_9PEZI</name>
<dbReference type="AlphaFoldDB" id="A0AAV9JAC7"/>
<accession>A0AAV9JAC7</accession>
<proteinExistence type="predicted"/>
<comment type="caution">
    <text evidence="1">The sequence shown here is derived from an EMBL/GenBank/DDBJ whole genome shotgun (WGS) entry which is preliminary data.</text>
</comment>
<evidence type="ECO:0008006" key="3">
    <source>
        <dbReference type="Google" id="ProtNLM"/>
    </source>
</evidence>
<dbReference type="InterPro" id="IPR023393">
    <property type="entry name" value="START-like_dom_sf"/>
</dbReference>
<dbReference type="SUPFAM" id="SSF55961">
    <property type="entry name" value="Bet v1-like"/>
    <property type="match status" value="1"/>
</dbReference>
<sequence>MVNIHCAYTEPINPSGATPVLSRDQIWRGLQRKIRKAQDFVPVIEATDVLEEKDNEVTRVAHFKAMNGHEAHSEKEICKSYYPTKVDFWQPNGALITNTVSDGPGLTEHDYNMTYTFEWRYPDVKDGSEEHKRLTKQSVEGAKMAVHKSIDALRKMGAAGELD</sequence>
<keyword evidence="2" id="KW-1185">Reference proteome</keyword>
<dbReference type="Gene3D" id="3.30.530.20">
    <property type="match status" value="1"/>
</dbReference>
<evidence type="ECO:0000313" key="2">
    <source>
        <dbReference type="Proteomes" id="UP001324427"/>
    </source>
</evidence>
<dbReference type="Pfam" id="PF08982">
    <property type="entry name" value="AtaL"/>
    <property type="match status" value="1"/>
</dbReference>
<evidence type="ECO:0000313" key="1">
    <source>
        <dbReference type="EMBL" id="KAK4541707.1"/>
    </source>
</evidence>
<protein>
    <recommendedName>
        <fullName evidence="3">DUF1857-domain-containing protein</fullName>
    </recommendedName>
</protein>
<organism evidence="1 2">
    <name type="scientific">Oleoguttula mirabilis</name>
    <dbReference type="NCBI Taxonomy" id="1507867"/>
    <lineage>
        <taxon>Eukaryota</taxon>
        <taxon>Fungi</taxon>
        <taxon>Dikarya</taxon>
        <taxon>Ascomycota</taxon>
        <taxon>Pezizomycotina</taxon>
        <taxon>Dothideomycetes</taxon>
        <taxon>Dothideomycetidae</taxon>
        <taxon>Mycosphaerellales</taxon>
        <taxon>Teratosphaeriaceae</taxon>
        <taxon>Oleoguttula</taxon>
    </lineage>
</organism>
<dbReference type="CDD" id="cd08863">
    <property type="entry name" value="SRPBCC_DUF1857"/>
    <property type="match status" value="1"/>
</dbReference>